<dbReference type="GO" id="GO:0016832">
    <property type="term" value="F:aldehyde-lyase activity"/>
    <property type="evidence" value="ECO:0007669"/>
    <property type="project" value="TreeGrafter"/>
</dbReference>
<evidence type="ECO:0000256" key="2">
    <source>
        <dbReference type="ARBA" id="ARBA00023239"/>
    </source>
</evidence>
<gene>
    <name evidence="5" type="ORF">KTH89_04035</name>
</gene>
<proteinExistence type="predicted"/>
<dbReference type="AlphaFoldDB" id="A0A949NDY1"/>
<keyword evidence="2" id="KW-0456">Lyase</keyword>
<evidence type="ECO:0000313" key="6">
    <source>
        <dbReference type="Proteomes" id="UP000712157"/>
    </source>
</evidence>
<dbReference type="Gene3D" id="3.40.225.10">
    <property type="entry name" value="Class II aldolase/adducin N-terminal domain"/>
    <property type="match status" value="2"/>
</dbReference>
<dbReference type="Pfam" id="PF00596">
    <property type="entry name" value="Aldolase_II"/>
    <property type="match status" value="2"/>
</dbReference>
<feature type="domain" description="Class II aldolase/adducin N-terminal" evidence="4">
    <location>
        <begin position="216"/>
        <end position="389"/>
    </location>
</feature>
<dbReference type="PANTHER" id="PTHR22789">
    <property type="entry name" value="FUCULOSE PHOSPHATE ALDOLASE"/>
    <property type="match status" value="1"/>
</dbReference>
<feature type="domain" description="Class II aldolase/adducin N-terminal" evidence="4">
    <location>
        <begin position="1"/>
        <end position="171"/>
    </location>
</feature>
<dbReference type="GO" id="GO:0005829">
    <property type="term" value="C:cytosol"/>
    <property type="evidence" value="ECO:0007669"/>
    <property type="project" value="TreeGrafter"/>
</dbReference>
<name>A0A949NDY1_9FIRM</name>
<evidence type="ECO:0000256" key="1">
    <source>
        <dbReference type="ARBA" id="ARBA00022723"/>
    </source>
</evidence>
<dbReference type="InterPro" id="IPR050197">
    <property type="entry name" value="Aldolase_class_II_sugar_metab"/>
</dbReference>
<keyword evidence="6" id="KW-1185">Reference proteome</keyword>
<accession>A0A949NDY1</accession>
<dbReference type="SMART" id="SM01007">
    <property type="entry name" value="Aldolase_II"/>
    <property type="match status" value="2"/>
</dbReference>
<dbReference type="PANTHER" id="PTHR22789:SF0">
    <property type="entry name" value="3-OXO-TETRONATE 4-PHOSPHATE DECARBOXYLASE-RELATED"/>
    <property type="match status" value="1"/>
</dbReference>
<evidence type="ECO:0000256" key="3">
    <source>
        <dbReference type="SAM" id="MobiDB-lite"/>
    </source>
</evidence>
<dbReference type="SUPFAM" id="SSF53639">
    <property type="entry name" value="AraD/HMP-PK domain-like"/>
    <property type="match status" value="2"/>
</dbReference>
<keyword evidence="1" id="KW-0479">Metal-binding</keyword>
<dbReference type="InterPro" id="IPR036409">
    <property type="entry name" value="Aldolase_II/adducin_N_sf"/>
</dbReference>
<feature type="compositionally biased region" description="Polar residues" evidence="3">
    <location>
        <begin position="7"/>
        <end position="16"/>
    </location>
</feature>
<dbReference type="Proteomes" id="UP000712157">
    <property type="component" value="Unassembled WGS sequence"/>
</dbReference>
<organism evidence="5 6">
    <name type="scientific">Diplocloster agilis</name>
    <dbReference type="NCBI Taxonomy" id="2850323"/>
    <lineage>
        <taxon>Bacteria</taxon>
        <taxon>Bacillati</taxon>
        <taxon>Bacillota</taxon>
        <taxon>Clostridia</taxon>
        <taxon>Lachnospirales</taxon>
        <taxon>Lachnospiraceae</taxon>
        <taxon>Diplocloster</taxon>
    </lineage>
</organism>
<dbReference type="InterPro" id="IPR001303">
    <property type="entry name" value="Aldolase_II/adducin_N"/>
</dbReference>
<dbReference type="GO" id="GO:0019323">
    <property type="term" value="P:pentose catabolic process"/>
    <property type="evidence" value="ECO:0007669"/>
    <property type="project" value="TreeGrafter"/>
</dbReference>
<evidence type="ECO:0000259" key="4">
    <source>
        <dbReference type="SMART" id="SM01007"/>
    </source>
</evidence>
<dbReference type="EMBL" id="JAHQCW010000004">
    <property type="protein sequence ID" value="MBU9735694.1"/>
    <property type="molecule type" value="Genomic_DNA"/>
</dbReference>
<sequence>MRRTYAQGMTTSSGGNITLRDEDGDQWVTPSAIDKATVSQDLILKVDAQGKIEGKKPISSEYPFHRRVLETRPDLNAVYHAHPKAIVGFSFAQIAPDMKVIPKYSDYVGRINVAEYACPGTEDLAGNIAKEFADGCDAAILSNHGIVTGAGSVEEAFVKTELIERTARMEILAKSNGLEWIYPDHPDAYKNAAQQVHLMEEYEPEKPSEKELEARTLICKWANRAYKKNLCGTLDGSFAMRVTKNSFVITPANVDRMNMQPDDCVLIRAGKREKGKTPDDSAILFQTIFDTHADLNYALMASPVSIMVFAITDRDFPVKVIPESYQMLRELPKMEFGTWQNDPRKVAGQVRENRPVVLFRNDCLLSVGRSEFKSFDRLEVADYTAQSIFDSEMIGALVPLSKQAIKDIEDKFFKGEV</sequence>
<protein>
    <submittedName>
        <fullName evidence="5">Class II aldolase/adducin family protein</fullName>
    </submittedName>
</protein>
<dbReference type="GO" id="GO:0046872">
    <property type="term" value="F:metal ion binding"/>
    <property type="evidence" value="ECO:0007669"/>
    <property type="project" value="UniProtKB-KW"/>
</dbReference>
<comment type="caution">
    <text evidence="5">The sequence shown here is derived from an EMBL/GenBank/DDBJ whole genome shotgun (WGS) entry which is preliminary data.</text>
</comment>
<reference evidence="5" key="1">
    <citation type="submission" date="2021-06" db="EMBL/GenBank/DDBJ databases">
        <title>Description of novel taxa of the family Lachnospiraceae.</title>
        <authorList>
            <person name="Chaplin A.V."/>
            <person name="Sokolova S.R."/>
            <person name="Pikina A.P."/>
            <person name="Korzhanova M."/>
            <person name="Belova V."/>
            <person name="Korostin D."/>
            <person name="Efimov B.A."/>
        </authorList>
    </citation>
    <scope>NUCLEOTIDE SEQUENCE</scope>
    <source>
        <strain evidence="5">ASD5720</strain>
    </source>
</reference>
<evidence type="ECO:0000313" key="5">
    <source>
        <dbReference type="EMBL" id="MBU9735694.1"/>
    </source>
</evidence>
<feature type="region of interest" description="Disordered" evidence="3">
    <location>
        <begin position="1"/>
        <end position="23"/>
    </location>
</feature>